<dbReference type="InParanoid" id="A0A200Q3G8"/>
<evidence type="ECO:0008006" key="5">
    <source>
        <dbReference type="Google" id="ProtNLM"/>
    </source>
</evidence>
<evidence type="ECO:0000313" key="4">
    <source>
        <dbReference type="Proteomes" id="UP000195402"/>
    </source>
</evidence>
<dbReference type="PANTHER" id="PTHR12161:SF16">
    <property type="entry name" value="REGULATOR OF VPS4 ACTIVITY IN THE MVB PATHWAY PROTEIN"/>
    <property type="match status" value="1"/>
</dbReference>
<evidence type="ECO:0000256" key="1">
    <source>
        <dbReference type="ARBA" id="ARBA00005536"/>
    </source>
</evidence>
<dbReference type="OrthoDB" id="29853at2759"/>
<name>A0A200Q3G8_MACCD</name>
<dbReference type="Pfam" id="PF03398">
    <property type="entry name" value="Ist1"/>
    <property type="match status" value="1"/>
</dbReference>
<dbReference type="STRING" id="56857.A0A200Q3G8"/>
<evidence type="ECO:0000256" key="2">
    <source>
        <dbReference type="SAM" id="MobiDB-lite"/>
    </source>
</evidence>
<dbReference type="EMBL" id="MVGT01003194">
    <property type="protein sequence ID" value="OVA05005.1"/>
    <property type="molecule type" value="Genomic_DNA"/>
</dbReference>
<feature type="region of interest" description="Disordered" evidence="2">
    <location>
        <begin position="281"/>
        <end position="427"/>
    </location>
</feature>
<comment type="caution">
    <text evidence="3">The sequence shown here is derived from an EMBL/GenBank/DDBJ whole genome shotgun (WGS) entry which is preliminary data.</text>
</comment>
<feature type="compositionally biased region" description="Acidic residues" evidence="2">
    <location>
        <begin position="399"/>
        <end position="409"/>
    </location>
</feature>
<dbReference type="AlphaFoldDB" id="A0A200Q3G8"/>
<sequence>MGKKLDALLGRTFKTSKFKALVNLAISRLAVLKNQRQVRCSQARSDVTQLLNLGHQDRALLRVEVVIKEQNMLDVFVMIEGYCYLLLERLVLIENNKVCPDELDEAISGLIFAASRCGEFPELQEMRDVFTSRYGKEFAARAVELKNNCGVNRKIILKLSTRQPSLESRMKVLKEIASENGIALHLEEETLVINKDDLDELNQKQNQPEPYRPTANLDDARLGDETHDLIQEMDPNEQFSGSQRARKYRDVASAAQAAFESAAYAAAAARAAVELSRSESYDKGFDDDDQSNHSPHHRRNRSNEIEPSRSRFGNTASPKVGSDSGKIQPIDNYSSESEVEEQAENHGKYQAEQDFKGSRNKADLQRPLSASISDPDEGTLKETRMHSGALNQRRPLEEIAFDESDEETLNEFPETRQNTTVTNSEEKVRVQRLNLERKPISMRTRRGHGR</sequence>
<feature type="compositionally biased region" description="Basic and acidic residues" evidence="2">
    <location>
        <begin position="343"/>
        <end position="364"/>
    </location>
</feature>
<dbReference type="Gene3D" id="1.20.1260.60">
    <property type="entry name" value="Vacuolar protein sorting-associated protein Ist1"/>
    <property type="match status" value="1"/>
</dbReference>
<accession>A0A200Q3G8</accession>
<evidence type="ECO:0000313" key="3">
    <source>
        <dbReference type="EMBL" id="OVA05005.1"/>
    </source>
</evidence>
<dbReference type="Proteomes" id="UP000195402">
    <property type="component" value="Unassembled WGS sequence"/>
</dbReference>
<dbReference type="GO" id="GO:0015031">
    <property type="term" value="P:protein transport"/>
    <property type="evidence" value="ECO:0007669"/>
    <property type="project" value="InterPro"/>
</dbReference>
<dbReference type="FunFam" id="1.20.1260.60:FF:000002">
    <property type="entry name" value="Vacuolar protein sorting-associated protein IST1"/>
    <property type="match status" value="1"/>
</dbReference>
<protein>
    <recommendedName>
        <fullName evidence="5">Vacuolar protein sorting-associated protein Ist1</fullName>
    </recommendedName>
</protein>
<dbReference type="PANTHER" id="PTHR12161">
    <property type="entry name" value="IST1 FAMILY MEMBER"/>
    <property type="match status" value="1"/>
</dbReference>
<organism evidence="3 4">
    <name type="scientific">Macleaya cordata</name>
    <name type="common">Five-seeded plume-poppy</name>
    <name type="synonym">Bocconia cordata</name>
    <dbReference type="NCBI Taxonomy" id="56857"/>
    <lineage>
        <taxon>Eukaryota</taxon>
        <taxon>Viridiplantae</taxon>
        <taxon>Streptophyta</taxon>
        <taxon>Embryophyta</taxon>
        <taxon>Tracheophyta</taxon>
        <taxon>Spermatophyta</taxon>
        <taxon>Magnoliopsida</taxon>
        <taxon>Ranunculales</taxon>
        <taxon>Papaveraceae</taxon>
        <taxon>Papaveroideae</taxon>
        <taxon>Macleaya</taxon>
    </lineage>
</organism>
<dbReference type="InterPro" id="IPR042277">
    <property type="entry name" value="IST1-like"/>
</dbReference>
<dbReference type="OMA" id="RMDKKWV"/>
<reference evidence="3 4" key="1">
    <citation type="journal article" date="2017" name="Mol. Plant">
        <title>The Genome of Medicinal Plant Macleaya cordata Provides New Insights into Benzylisoquinoline Alkaloids Metabolism.</title>
        <authorList>
            <person name="Liu X."/>
            <person name="Liu Y."/>
            <person name="Huang P."/>
            <person name="Ma Y."/>
            <person name="Qing Z."/>
            <person name="Tang Q."/>
            <person name="Cao H."/>
            <person name="Cheng P."/>
            <person name="Zheng Y."/>
            <person name="Yuan Z."/>
            <person name="Zhou Y."/>
            <person name="Liu J."/>
            <person name="Tang Z."/>
            <person name="Zhuo Y."/>
            <person name="Zhang Y."/>
            <person name="Yu L."/>
            <person name="Huang J."/>
            <person name="Yang P."/>
            <person name="Peng Q."/>
            <person name="Zhang J."/>
            <person name="Jiang W."/>
            <person name="Zhang Z."/>
            <person name="Lin K."/>
            <person name="Ro D.K."/>
            <person name="Chen X."/>
            <person name="Xiong X."/>
            <person name="Shang Y."/>
            <person name="Huang S."/>
            <person name="Zeng J."/>
        </authorList>
    </citation>
    <scope>NUCLEOTIDE SEQUENCE [LARGE SCALE GENOMIC DNA]</scope>
    <source>
        <strain evidence="4">cv. BLH2017</strain>
        <tissue evidence="3">Root</tissue>
    </source>
</reference>
<comment type="similarity">
    <text evidence="1">Belongs to the IST1 family.</text>
</comment>
<keyword evidence="4" id="KW-1185">Reference proteome</keyword>
<proteinExistence type="inferred from homology"/>
<gene>
    <name evidence="3" type="ORF">BVC80_1211g74</name>
</gene>
<dbReference type="InterPro" id="IPR005061">
    <property type="entry name" value="Ist1"/>
</dbReference>